<dbReference type="AlphaFoldDB" id="A0A6N7VPG2"/>
<sequence length="364" mass="38145">MTNKRIVLAGGGTAGHVNPLLATASELLARGYSVDVLGTKEGLESELVPAAGLPLTVIPKTPLPRKPSRAWFSLPVKLREANRISRDCVRDARAVVGFGGYVSAPAYRAARSVDVPYVIHEQNARPGIANTWGARHAAAVGLTFAGTQLEARQGITRVVGLPLRKEIAALVDQRLDEAGRLLARNQAATVLGLDPRMATLVITGGSLGAVHLNQVMAEAAAQLPAGVQVLHLTGRDKADDLNVPWKTVEYLSEMELALAVADVVVCRSGAGTVAELAALGIPACFVPLPIGNGEQRLNAKNMVDAGGALIVDDKDFSADFVRERVFPLLSDPKKLLAMGRAAASTGVPNAAIKMADLVESVCGD</sequence>
<dbReference type="GO" id="GO:0005975">
    <property type="term" value="P:carbohydrate metabolic process"/>
    <property type="evidence" value="ECO:0007669"/>
    <property type="project" value="InterPro"/>
</dbReference>
<keyword evidence="4 10" id="KW-0808">Transferase</keyword>
<keyword evidence="1 10" id="KW-1003">Cell membrane</keyword>
<dbReference type="Gene3D" id="3.40.50.2000">
    <property type="entry name" value="Glycogen Phosphorylase B"/>
    <property type="match status" value="2"/>
</dbReference>
<dbReference type="PANTHER" id="PTHR21015:SF22">
    <property type="entry name" value="GLYCOSYLTRANSFERASE"/>
    <property type="match status" value="1"/>
</dbReference>
<keyword evidence="7 10" id="KW-0472">Membrane</keyword>
<dbReference type="CDD" id="cd03785">
    <property type="entry name" value="GT28_MurG"/>
    <property type="match status" value="1"/>
</dbReference>
<evidence type="ECO:0000256" key="10">
    <source>
        <dbReference type="HAMAP-Rule" id="MF_00033"/>
    </source>
</evidence>
<comment type="function">
    <text evidence="10">Cell wall formation. Catalyzes the transfer of a GlcNAc subunit on undecaprenyl-pyrophosphoryl-MurNAc-pentapeptide (lipid intermediate I) to form undecaprenyl-pyrophosphoryl-MurNAc-(pentapeptide)GlcNAc (lipid intermediate II).</text>
</comment>
<feature type="binding site" evidence="10">
    <location>
        <begin position="13"/>
        <end position="15"/>
    </location>
    <ligand>
        <name>UDP-N-acetyl-alpha-D-glucosamine</name>
        <dbReference type="ChEBI" id="CHEBI:57705"/>
    </ligand>
</feature>
<evidence type="ECO:0000256" key="5">
    <source>
        <dbReference type="ARBA" id="ARBA00022960"/>
    </source>
</evidence>
<comment type="subcellular location">
    <subcellularLocation>
        <location evidence="10">Cell membrane</location>
        <topology evidence="10">Peripheral membrane protein</topology>
        <orientation evidence="10">Cytoplasmic side</orientation>
    </subcellularLocation>
</comment>
<feature type="binding site" evidence="10">
    <location>
        <position position="123"/>
    </location>
    <ligand>
        <name>UDP-N-acetyl-alpha-D-glucosamine</name>
        <dbReference type="ChEBI" id="CHEBI:57705"/>
    </ligand>
</feature>
<dbReference type="GO" id="GO:0071555">
    <property type="term" value="P:cell wall organization"/>
    <property type="evidence" value="ECO:0007669"/>
    <property type="project" value="UniProtKB-KW"/>
</dbReference>
<dbReference type="RefSeq" id="WP_318656469.1">
    <property type="nucleotide sequence ID" value="NZ_VULO01000002.1"/>
</dbReference>
<comment type="caution">
    <text evidence="13">The sequence shown here is derived from an EMBL/GenBank/DDBJ whole genome shotgun (WGS) entry which is preliminary data.</text>
</comment>
<organism evidence="13 14">
    <name type="scientific">Scrofimicrobium canadense</name>
    <dbReference type="NCBI Taxonomy" id="2652290"/>
    <lineage>
        <taxon>Bacteria</taxon>
        <taxon>Bacillati</taxon>
        <taxon>Actinomycetota</taxon>
        <taxon>Actinomycetes</taxon>
        <taxon>Actinomycetales</taxon>
        <taxon>Actinomycetaceae</taxon>
        <taxon>Scrofimicrobium</taxon>
    </lineage>
</organism>
<evidence type="ECO:0000313" key="13">
    <source>
        <dbReference type="EMBL" id="MSS83619.1"/>
    </source>
</evidence>
<dbReference type="InterPro" id="IPR006009">
    <property type="entry name" value="GlcNAc_MurG"/>
</dbReference>
<keyword evidence="6 10" id="KW-0573">Peptidoglycan synthesis</keyword>
<evidence type="ECO:0000256" key="1">
    <source>
        <dbReference type="ARBA" id="ARBA00022475"/>
    </source>
</evidence>
<evidence type="ECO:0000256" key="9">
    <source>
        <dbReference type="ARBA" id="ARBA00023316"/>
    </source>
</evidence>
<dbReference type="GO" id="GO:0005886">
    <property type="term" value="C:plasma membrane"/>
    <property type="evidence" value="ECO:0007669"/>
    <property type="project" value="UniProtKB-SubCell"/>
</dbReference>
<dbReference type="Pfam" id="PF03033">
    <property type="entry name" value="Glyco_transf_28"/>
    <property type="match status" value="1"/>
</dbReference>
<dbReference type="GO" id="GO:0008360">
    <property type="term" value="P:regulation of cell shape"/>
    <property type="evidence" value="ECO:0007669"/>
    <property type="project" value="UniProtKB-KW"/>
</dbReference>
<protein>
    <recommendedName>
        <fullName evidence="10">UDP-N-acetylglucosamine--N-acetylmuramyl-(pentapeptide) pyrophosphoryl-undecaprenol N-acetylglucosamine transferase</fullName>
        <ecNumber evidence="10">2.4.1.227</ecNumber>
    </recommendedName>
    <alternativeName>
        <fullName evidence="10">Undecaprenyl-PP-MurNAc-pentapeptide-UDPGlcNAc GlcNAc transferase</fullName>
    </alternativeName>
</protein>
<dbReference type="EMBL" id="VULO01000002">
    <property type="protein sequence ID" value="MSS83619.1"/>
    <property type="molecule type" value="Genomic_DNA"/>
</dbReference>
<evidence type="ECO:0000256" key="2">
    <source>
        <dbReference type="ARBA" id="ARBA00022618"/>
    </source>
</evidence>
<reference evidence="13 14" key="1">
    <citation type="submission" date="2019-08" db="EMBL/GenBank/DDBJ databases">
        <title>In-depth cultivation of the pig gut microbiome towards novel bacterial diversity and tailored functional studies.</title>
        <authorList>
            <person name="Wylensek D."/>
            <person name="Hitch T.C.A."/>
            <person name="Clavel T."/>
        </authorList>
    </citation>
    <scope>NUCLEOTIDE SEQUENCE [LARGE SCALE GENOMIC DNA]</scope>
    <source>
        <strain evidence="13 14">WB03_NA08</strain>
    </source>
</reference>
<comment type="pathway">
    <text evidence="10">Cell wall biogenesis; peptidoglycan biosynthesis.</text>
</comment>
<evidence type="ECO:0000313" key="14">
    <source>
        <dbReference type="Proteomes" id="UP000470875"/>
    </source>
</evidence>
<evidence type="ECO:0000259" key="11">
    <source>
        <dbReference type="Pfam" id="PF03033"/>
    </source>
</evidence>
<keyword evidence="8 10" id="KW-0131">Cell cycle</keyword>
<dbReference type="Proteomes" id="UP000470875">
    <property type="component" value="Unassembled WGS sequence"/>
</dbReference>
<evidence type="ECO:0000256" key="8">
    <source>
        <dbReference type="ARBA" id="ARBA00023306"/>
    </source>
</evidence>
<evidence type="ECO:0000256" key="3">
    <source>
        <dbReference type="ARBA" id="ARBA00022676"/>
    </source>
</evidence>
<evidence type="ECO:0000256" key="6">
    <source>
        <dbReference type="ARBA" id="ARBA00022984"/>
    </source>
</evidence>
<dbReference type="Pfam" id="PF04101">
    <property type="entry name" value="Glyco_tran_28_C"/>
    <property type="match status" value="1"/>
</dbReference>
<dbReference type="SUPFAM" id="SSF53756">
    <property type="entry name" value="UDP-Glycosyltransferase/glycogen phosphorylase"/>
    <property type="match status" value="1"/>
</dbReference>
<dbReference type="InterPro" id="IPR004276">
    <property type="entry name" value="GlycoTrans_28_N"/>
</dbReference>
<dbReference type="GO" id="GO:0051301">
    <property type="term" value="P:cell division"/>
    <property type="evidence" value="ECO:0007669"/>
    <property type="project" value="UniProtKB-KW"/>
</dbReference>
<dbReference type="PANTHER" id="PTHR21015">
    <property type="entry name" value="UDP-N-ACETYLGLUCOSAMINE--N-ACETYLMURAMYL-(PENTAPEPTIDE) PYROPHOSPHORYL-UNDECAPRENOL N-ACETYLGLUCOSAMINE TRANSFERASE 1"/>
    <property type="match status" value="1"/>
</dbReference>
<dbReference type="EC" id="2.4.1.227" evidence="10"/>
<feature type="binding site" evidence="10">
    <location>
        <position position="295"/>
    </location>
    <ligand>
        <name>UDP-N-acetyl-alpha-D-glucosamine</name>
        <dbReference type="ChEBI" id="CHEBI:57705"/>
    </ligand>
</feature>
<comment type="similarity">
    <text evidence="10">Belongs to the glycosyltransferase 28 family. MurG subfamily.</text>
</comment>
<feature type="domain" description="Glycosyltransferase family 28 N-terminal" evidence="11">
    <location>
        <begin position="6"/>
        <end position="140"/>
    </location>
</feature>
<keyword evidence="14" id="KW-1185">Reference proteome</keyword>
<keyword evidence="5 10" id="KW-0133">Cell shape</keyword>
<gene>
    <name evidence="10" type="primary">murG</name>
    <name evidence="13" type="ORF">FYJ24_02330</name>
</gene>
<dbReference type="InterPro" id="IPR007235">
    <property type="entry name" value="Glyco_trans_28_C"/>
</dbReference>
<dbReference type="UniPathway" id="UPA00219"/>
<keyword evidence="2 10" id="KW-0132">Cell division</keyword>
<dbReference type="HAMAP" id="MF_00033">
    <property type="entry name" value="MurG"/>
    <property type="match status" value="1"/>
</dbReference>
<proteinExistence type="inferred from homology"/>
<keyword evidence="3 10" id="KW-0328">Glycosyltransferase</keyword>
<feature type="domain" description="Glycosyl transferase family 28 C-terminal" evidence="12">
    <location>
        <begin position="199"/>
        <end position="351"/>
    </location>
</feature>
<feature type="binding site" evidence="10">
    <location>
        <position position="206"/>
    </location>
    <ligand>
        <name>UDP-N-acetyl-alpha-D-glucosamine</name>
        <dbReference type="ChEBI" id="CHEBI:57705"/>
    </ligand>
</feature>
<feature type="binding site" evidence="10">
    <location>
        <position position="164"/>
    </location>
    <ligand>
        <name>UDP-N-acetyl-alpha-D-glucosamine</name>
        <dbReference type="ChEBI" id="CHEBI:57705"/>
    </ligand>
</feature>
<evidence type="ECO:0000256" key="7">
    <source>
        <dbReference type="ARBA" id="ARBA00023136"/>
    </source>
</evidence>
<name>A0A6N7VPG2_9ACTO</name>
<dbReference type="GO" id="GO:0009252">
    <property type="term" value="P:peptidoglycan biosynthetic process"/>
    <property type="evidence" value="ECO:0007669"/>
    <property type="project" value="UniProtKB-UniRule"/>
</dbReference>
<comment type="caution">
    <text evidence="10">Lacks conserved residue(s) required for the propagation of feature annotation.</text>
</comment>
<keyword evidence="9 10" id="KW-0961">Cell wall biogenesis/degradation</keyword>
<evidence type="ECO:0000259" key="12">
    <source>
        <dbReference type="Pfam" id="PF04101"/>
    </source>
</evidence>
<comment type="catalytic activity">
    <reaction evidence="10">
        <text>di-trans,octa-cis-undecaprenyl diphospho-N-acetyl-alpha-D-muramoyl-L-alanyl-D-glutamyl-meso-2,6-diaminopimeloyl-D-alanyl-D-alanine + UDP-N-acetyl-alpha-D-glucosamine = di-trans,octa-cis-undecaprenyl diphospho-[N-acetyl-alpha-D-glucosaminyl-(1-&gt;4)]-N-acetyl-alpha-D-muramoyl-L-alanyl-D-glutamyl-meso-2,6-diaminopimeloyl-D-alanyl-D-alanine + UDP + H(+)</text>
        <dbReference type="Rhea" id="RHEA:31227"/>
        <dbReference type="ChEBI" id="CHEBI:15378"/>
        <dbReference type="ChEBI" id="CHEBI:57705"/>
        <dbReference type="ChEBI" id="CHEBI:58223"/>
        <dbReference type="ChEBI" id="CHEBI:61387"/>
        <dbReference type="ChEBI" id="CHEBI:61388"/>
        <dbReference type="EC" id="2.4.1.227"/>
    </reaction>
</comment>
<dbReference type="GO" id="GO:0050511">
    <property type="term" value="F:undecaprenyldiphospho-muramoylpentapeptide beta-N-acetylglucosaminyltransferase activity"/>
    <property type="evidence" value="ECO:0007669"/>
    <property type="project" value="UniProtKB-UniRule"/>
</dbReference>
<evidence type="ECO:0000256" key="4">
    <source>
        <dbReference type="ARBA" id="ARBA00022679"/>
    </source>
</evidence>
<accession>A0A6N7VPG2</accession>